<comment type="pathway">
    <text evidence="2">Carbohydrate metabolism; pentose and glucuronate interconversion.</text>
</comment>
<dbReference type="UniPathway" id="UPA00246"/>
<dbReference type="Pfam" id="PF02614">
    <property type="entry name" value="UxaC"/>
    <property type="match status" value="1"/>
</dbReference>
<evidence type="ECO:0000256" key="6">
    <source>
        <dbReference type="ARBA" id="ARBA00023235"/>
    </source>
</evidence>
<dbReference type="Gene3D" id="3.20.20.140">
    <property type="entry name" value="Metal-dependent hydrolases"/>
    <property type="match status" value="1"/>
</dbReference>
<organism evidence="7">
    <name type="scientific">marine sediment metagenome</name>
    <dbReference type="NCBI Taxonomy" id="412755"/>
    <lineage>
        <taxon>unclassified sequences</taxon>
        <taxon>metagenomes</taxon>
        <taxon>ecological metagenomes</taxon>
    </lineage>
</organism>
<comment type="similarity">
    <text evidence="3">Belongs to the metallo-dependent hydrolases superfamily. Uronate isomerase family.</text>
</comment>
<keyword evidence="6" id="KW-0413">Isomerase</keyword>
<name>X0W1H5_9ZZZZ</name>
<proteinExistence type="inferred from homology"/>
<evidence type="ECO:0000256" key="1">
    <source>
        <dbReference type="ARBA" id="ARBA00001165"/>
    </source>
</evidence>
<dbReference type="GO" id="GO:0042840">
    <property type="term" value="P:D-glucuronate catabolic process"/>
    <property type="evidence" value="ECO:0007669"/>
    <property type="project" value="TreeGrafter"/>
</dbReference>
<comment type="catalytic activity">
    <reaction evidence="1">
        <text>D-glucuronate = D-fructuronate</text>
        <dbReference type="Rhea" id="RHEA:13049"/>
        <dbReference type="ChEBI" id="CHEBI:58720"/>
        <dbReference type="ChEBI" id="CHEBI:59863"/>
        <dbReference type="EC" id="5.3.1.12"/>
    </reaction>
</comment>
<dbReference type="EC" id="5.3.1.12" evidence="4"/>
<dbReference type="PANTHER" id="PTHR30068:SF4">
    <property type="entry name" value="URONATE ISOMERASE"/>
    <property type="match status" value="1"/>
</dbReference>
<feature type="non-terminal residue" evidence="7">
    <location>
        <position position="152"/>
    </location>
</feature>
<comment type="caution">
    <text evidence="7">The sequence shown here is derived from an EMBL/GenBank/DDBJ whole genome shotgun (WGS) entry which is preliminary data.</text>
</comment>
<protein>
    <recommendedName>
        <fullName evidence="5">Uronate isomerase</fullName>
        <ecNumber evidence="4">5.3.1.12</ecNumber>
    </recommendedName>
</protein>
<sequence length="152" mass="17420">MTSINTKSRPDNRYFSPLPAQRELATELYHTIVDLPLICPHGHVDPQLFADPDYNFGSPTELLLIPDHYVFRMLYSQGISLESLGISRTDGGPTETDHRRIWQTFAEHFYLFQGTPTGTWLTDELDSVFGVHEKLSAKNAQDIYDHIDQKIQ</sequence>
<dbReference type="Gene3D" id="1.10.2020.10">
    <property type="entry name" value="uronate isomerase, domain 2, chain A"/>
    <property type="match status" value="1"/>
</dbReference>
<evidence type="ECO:0000256" key="5">
    <source>
        <dbReference type="ARBA" id="ARBA00020555"/>
    </source>
</evidence>
<evidence type="ECO:0000256" key="3">
    <source>
        <dbReference type="ARBA" id="ARBA00008397"/>
    </source>
</evidence>
<dbReference type="InterPro" id="IPR003766">
    <property type="entry name" value="Uronate_isomerase"/>
</dbReference>
<dbReference type="GO" id="GO:0008880">
    <property type="term" value="F:glucuronate isomerase activity"/>
    <property type="evidence" value="ECO:0007669"/>
    <property type="project" value="UniProtKB-EC"/>
</dbReference>
<reference evidence="7" key="1">
    <citation type="journal article" date="2014" name="Front. Microbiol.">
        <title>High frequency of phylogenetically diverse reductive dehalogenase-homologous genes in deep subseafloor sedimentary metagenomes.</title>
        <authorList>
            <person name="Kawai M."/>
            <person name="Futagami T."/>
            <person name="Toyoda A."/>
            <person name="Takaki Y."/>
            <person name="Nishi S."/>
            <person name="Hori S."/>
            <person name="Arai W."/>
            <person name="Tsubouchi T."/>
            <person name="Morono Y."/>
            <person name="Uchiyama I."/>
            <person name="Ito T."/>
            <person name="Fujiyama A."/>
            <person name="Inagaki F."/>
            <person name="Takami H."/>
        </authorList>
    </citation>
    <scope>NUCLEOTIDE SEQUENCE</scope>
    <source>
        <strain evidence="7">Expedition CK06-06</strain>
    </source>
</reference>
<dbReference type="AlphaFoldDB" id="X0W1H5"/>
<dbReference type="InterPro" id="IPR032466">
    <property type="entry name" value="Metal_Hydrolase"/>
</dbReference>
<evidence type="ECO:0000256" key="4">
    <source>
        <dbReference type="ARBA" id="ARBA00012546"/>
    </source>
</evidence>
<evidence type="ECO:0000313" key="7">
    <source>
        <dbReference type="EMBL" id="GAG24644.1"/>
    </source>
</evidence>
<gene>
    <name evidence="7" type="ORF">S01H1_57194</name>
</gene>
<dbReference type="PANTHER" id="PTHR30068">
    <property type="entry name" value="URONATE ISOMERASE"/>
    <property type="match status" value="1"/>
</dbReference>
<dbReference type="SUPFAM" id="SSF51556">
    <property type="entry name" value="Metallo-dependent hydrolases"/>
    <property type="match status" value="1"/>
</dbReference>
<evidence type="ECO:0000256" key="2">
    <source>
        <dbReference type="ARBA" id="ARBA00004892"/>
    </source>
</evidence>
<dbReference type="GO" id="GO:0019698">
    <property type="term" value="P:D-galacturonate catabolic process"/>
    <property type="evidence" value="ECO:0007669"/>
    <property type="project" value="TreeGrafter"/>
</dbReference>
<accession>X0W1H5</accession>
<dbReference type="EMBL" id="BARS01037291">
    <property type="protein sequence ID" value="GAG24644.1"/>
    <property type="molecule type" value="Genomic_DNA"/>
</dbReference>